<dbReference type="PANTHER" id="PTHR43731">
    <property type="entry name" value="RHOMBOID PROTEASE"/>
    <property type="match status" value="1"/>
</dbReference>
<dbReference type="RefSeq" id="WP_243757090.1">
    <property type="nucleotide sequence ID" value="NZ_AP024610.1"/>
</dbReference>
<dbReference type="NCBIfam" id="TIGR03902">
    <property type="entry name" value="rhom_GG_sort"/>
    <property type="match status" value="1"/>
</dbReference>
<gene>
    <name evidence="7" type="ORF">TUM17379_23220</name>
</gene>
<proteinExistence type="predicted"/>
<evidence type="ECO:0000313" key="7">
    <source>
        <dbReference type="EMBL" id="BCV45304.1"/>
    </source>
</evidence>
<accession>A0AAD1NNG4</accession>
<evidence type="ECO:0000256" key="2">
    <source>
        <dbReference type="ARBA" id="ARBA00022692"/>
    </source>
</evidence>
<feature type="domain" description="Peptidase S54 rhomboid" evidence="6">
    <location>
        <begin position="28"/>
        <end position="166"/>
    </location>
</feature>
<evidence type="ECO:0000256" key="1">
    <source>
        <dbReference type="ARBA" id="ARBA00004141"/>
    </source>
</evidence>
<feature type="transmembrane region" description="Helical" evidence="5">
    <location>
        <begin position="43"/>
        <end position="59"/>
    </location>
</feature>
<name>A0AAD1NNG4_9GAMM</name>
<dbReference type="Pfam" id="PF01694">
    <property type="entry name" value="Rhomboid"/>
    <property type="match status" value="1"/>
</dbReference>
<organism evidence="7 8">
    <name type="scientific">Shewanella algae</name>
    <dbReference type="NCBI Taxonomy" id="38313"/>
    <lineage>
        <taxon>Bacteria</taxon>
        <taxon>Pseudomonadati</taxon>
        <taxon>Pseudomonadota</taxon>
        <taxon>Gammaproteobacteria</taxon>
        <taxon>Alteromonadales</taxon>
        <taxon>Shewanellaceae</taxon>
        <taxon>Shewanella</taxon>
    </lineage>
</organism>
<dbReference type="KEGG" id="salg:BS332_19020"/>
<protein>
    <submittedName>
        <fullName evidence="7">Rhombosortase</fullName>
    </submittedName>
</protein>
<dbReference type="GO" id="GO:0004252">
    <property type="term" value="F:serine-type endopeptidase activity"/>
    <property type="evidence" value="ECO:0007669"/>
    <property type="project" value="InterPro"/>
</dbReference>
<evidence type="ECO:0000256" key="3">
    <source>
        <dbReference type="ARBA" id="ARBA00022989"/>
    </source>
</evidence>
<evidence type="ECO:0000256" key="4">
    <source>
        <dbReference type="ARBA" id="ARBA00023136"/>
    </source>
</evidence>
<evidence type="ECO:0000256" key="5">
    <source>
        <dbReference type="SAM" id="Phobius"/>
    </source>
</evidence>
<dbReference type="AlphaFoldDB" id="A0AAD1NNG4"/>
<dbReference type="Proteomes" id="UP000825078">
    <property type="component" value="Chromosome"/>
</dbReference>
<dbReference type="InterPro" id="IPR023826">
    <property type="entry name" value="Rhom-like_SP_proteobac"/>
</dbReference>
<evidence type="ECO:0000259" key="6">
    <source>
        <dbReference type="Pfam" id="PF01694"/>
    </source>
</evidence>
<keyword evidence="3 5" id="KW-1133">Transmembrane helix</keyword>
<reference evidence="7" key="1">
    <citation type="submission" date="2021-05" db="EMBL/GenBank/DDBJ databases">
        <title>Molecular characterization for Shewanella algae harboring chromosomal blaOXA-55-like strains isolated from clinical and environment sample.</title>
        <authorList>
            <person name="Ohama Y."/>
            <person name="Aoki K."/>
            <person name="Harada S."/>
            <person name="Moriya K."/>
            <person name="Ishii Y."/>
            <person name="Tateda K."/>
        </authorList>
    </citation>
    <scope>NUCLEOTIDE SEQUENCE</scope>
    <source>
        <strain evidence="7">TUM17379</strain>
    </source>
</reference>
<dbReference type="PANTHER" id="PTHR43731:SF16">
    <property type="entry name" value="RHOMBOSORTASE"/>
    <property type="match status" value="1"/>
</dbReference>
<comment type="subcellular location">
    <subcellularLocation>
        <location evidence="1">Membrane</location>
        <topology evidence="1">Multi-pass membrane protein</topology>
    </subcellularLocation>
</comment>
<dbReference type="EMBL" id="AP024613">
    <property type="protein sequence ID" value="BCV45304.1"/>
    <property type="molecule type" value="Genomic_DNA"/>
</dbReference>
<evidence type="ECO:0000313" key="8">
    <source>
        <dbReference type="Proteomes" id="UP000825078"/>
    </source>
</evidence>
<keyword evidence="4 5" id="KW-0472">Membrane</keyword>
<feature type="transmembrane region" description="Helical" evidence="5">
    <location>
        <begin position="66"/>
        <end position="86"/>
    </location>
</feature>
<sequence>MLTALALLLYSLPLTELLAFRRSAIEQGELWRLVSGNLLHTNFWHLLMNLAGFWVILYLHKEHYNALGVLILTLALCLFEGVGLYLCYPKLMGYVGLSGILHGLFAFGALADIRRGRSSGYLLLAGVIAKVGWEQWQGAAAEVSALIGARVAVEAHLVGLIGGIALFGLWRLSAYKAPKL</sequence>
<dbReference type="InterPro" id="IPR035952">
    <property type="entry name" value="Rhomboid-like_sf"/>
</dbReference>
<feature type="transmembrane region" description="Helical" evidence="5">
    <location>
        <begin position="92"/>
        <end position="111"/>
    </location>
</feature>
<feature type="transmembrane region" description="Helical" evidence="5">
    <location>
        <begin position="118"/>
        <end position="133"/>
    </location>
</feature>
<dbReference type="SUPFAM" id="SSF144091">
    <property type="entry name" value="Rhomboid-like"/>
    <property type="match status" value="1"/>
</dbReference>
<dbReference type="GO" id="GO:0016020">
    <property type="term" value="C:membrane"/>
    <property type="evidence" value="ECO:0007669"/>
    <property type="project" value="UniProtKB-SubCell"/>
</dbReference>
<dbReference type="InterPro" id="IPR022764">
    <property type="entry name" value="Peptidase_S54_rhomboid_dom"/>
</dbReference>
<dbReference type="InterPro" id="IPR050925">
    <property type="entry name" value="Rhomboid_protease_S54"/>
</dbReference>
<feature type="transmembrane region" description="Helical" evidence="5">
    <location>
        <begin position="145"/>
        <end position="170"/>
    </location>
</feature>
<dbReference type="Gene3D" id="1.20.1540.10">
    <property type="entry name" value="Rhomboid-like"/>
    <property type="match status" value="1"/>
</dbReference>
<keyword evidence="2 5" id="KW-0812">Transmembrane</keyword>